<keyword evidence="2" id="KW-1185">Reference proteome</keyword>
<name>W1J4Q3_9GAMM</name>
<comment type="caution">
    <text evidence="1">The sequence shown here is derived from an EMBL/GenBank/DDBJ whole genome shotgun (WGS) entry which is preliminary data.</text>
</comment>
<accession>W1J4Q3</accession>
<protein>
    <submittedName>
        <fullName evidence="1">Uncharacterized protein</fullName>
    </submittedName>
</protein>
<proteinExistence type="predicted"/>
<reference evidence="1" key="1">
    <citation type="submission" date="2013-11" db="EMBL/GenBank/DDBJ databases">
        <title>Draft genome sequence and annotation of the entomopathogenic bacteria, Xenorhabdus cabanillasi strain JM26 and Xenorhabdus szentirmai strain DSM 16338.</title>
        <authorList>
            <person name="Gualtieri M."/>
            <person name="Ogier J.C."/>
            <person name="Pages S."/>
            <person name="Givaudan A."/>
            <person name="Gaudriault S."/>
        </authorList>
    </citation>
    <scope>NUCLEOTIDE SEQUENCE [LARGE SCALE GENOMIC DNA]</scope>
    <source>
        <strain evidence="1">DSM 16338</strain>
    </source>
</reference>
<organism evidence="1 2">
    <name type="scientific">Xenorhabdus szentirmaii DSM 16338</name>
    <dbReference type="NCBI Taxonomy" id="1427518"/>
    <lineage>
        <taxon>Bacteria</taxon>
        <taxon>Pseudomonadati</taxon>
        <taxon>Pseudomonadota</taxon>
        <taxon>Gammaproteobacteria</taxon>
        <taxon>Enterobacterales</taxon>
        <taxon>Morganellaceae</taxon>
        <taxon>Xenorhabdus</taxon>
    </lineage>
</organism>
<sequence>MDDISHHKNRLYQISLKKAVPLVLSADNRKDLFLHIRG</sequence>
<dbReference type="EMBL" id="CBXF010000121">
    <property type="protein sequence ID" value="CDL85038.1"/>
    <property type="molecule type" value="Genomic_DNA"/>
</dbReference>
<dbReference type="Proteomes" id="UP000019202">
    <property type="component" value="Unassembled WGS sequence"/>
</dbReference>
<gene>
    <name evidence="1" type="ORF">XSR1_60083</name>
</gene>
<dbReference type="AlphaFoldDB" id="W1J4Q3"/>
<evidence type="ECO:0000313" key="1">
    <source>
        <dbReference type="EMBL" id="CDL85038.1"/>
    </source>
</evidence>
<evidence type="ECO:0000313" key="2">
    <source>
        <dbReference type="Proteomes" id="UP000019202"/>
    </source>
</evidence>
<dbReference type="STRING" id="1427518.XSR1_60083"/>